<organism evidence="2">
    <name type="scientific">Naegleria gruberi</name>
    <name type="common">Amoeba</name>
    <dbReference type="NCBI Taxonomy" id="5762"/>
    <lineage>
        <taxon>Eukaryota</taxon>
        <taxon>Discoba</taxon>
        <taxon>Heterolobosea</taxon>
        <taxon>Tetramitia</taxon>
        <taxon>Eutetramitia</taxon>
        <taxon>Vahlkampfiidae</taxon>
        <taxon>Naegleria</taxon>
    </lineage>
</organism>
<reference evidence="1 2" key="1">
    <citation type="journal article" date="2010" name="Cell">
        <title>The genome of Naegleria gruberi illuminates early eukaryotic versatility.</title>
        <authorList>
            <person name="Fritz-Laylin L.K."/>
            <person name="Prochnik S.E."/>
            <person name="Ginger M.L."/>
            <person name="Dacks J.B."/>
            <person name="Carpenter M.L."/>
            <person name="Field M.C."/>
            <person name="Kuo A."/>
            <person name="Paredez A."/>
            <person name="Chapman J."/>
            <person name="Pham J."/>
            <person name="Shu S."/>
            <person name="Neupane R."/>
            <person name="Cipriano M."/>
            <person name="Mancuso J."/>
            <person name="Tu H."/>
            <person name="Salamov A."/>
            <person name="Lindquist E."/>
            <person name="Shapiro H."/>
            <person name="Lucas S."/>
            <person name="Grigoriev I.V."/>
            <person name="Cande W.Z."/>
            <person name="Fulton C."/>
            <person name="Rokhsar D.S."/>
            <person name="Dawson S.C."/>
        </authorList>
    </citation>
    <scope>NUCLEOTIDE SEQUENCE [LARGE SCALE GENOMIC DNA]</scope>
    <source>
        <strain evidence="1 2">NEG-M</strain>
    </source>
</reference>
<keyword evidence="2" id="KW-1185">Reference proteome</keyword>
<sequence>MAPKYDNSKLAQLVESNKLKCQFTNRPLISEDKVSADHMEVNVNGHKVAYFRSFCSFKMNLLIGRIEMIFRKKGNDKNETLSYFRTVLDCIRSPRDLEQEEIACKITISSTHFEDGKYYSRKDVQKMIKEHSK</sequence>
<evidence type="ECO:0000313" key="2">
    <source>
        <dbReference type="Proteomes" id="UP000006671"/>
    </source>
</evidence>
<dbReference type="EMBL" id="GG738933">
    <property type="protein sequence ID" value="EFC36318.1"/>
    <property type="molecule type" value="Genomic_DNA"/>
</dbReference>
<dbReference type="Proteomes" id="UP000006671">
    <property type="component" value="Unassembled WGS sequence"/>
</dbReference>
<evidence type="ECO:0000313" key="1">
    <source>
        <dbReference type="EMBL" id="EFC36318.1"/>
    </source>
</evidence>
<dbReference type="AlphaFoldDB" id="D2W3T2"/>
<protein>
    <submittedName>
        <fullName evidence="1">Predicted protein</fullName>
    </submittedName>
</protein>
<name>D2W3T2_NAEGR</name>
<dbReference type="KEGG" id="ngr:NAEGRDRAFT_76057"/>
<dbReference type="InParanoid" id="D2W3T2"/>
<gene>
    <name evidence="1" type="ORF">NAEGRDRAFT_76057</name>
</gene>
<accession>D2W3T2</accession>
<dbReference type="GeneID" id="8862060"/>
<proteinExistence type="predicted"/>
<dbReference type="VEuPathDB" id="AmoebaDB:NAEGRDRAFT_76057"/>
<dbReference type="RefSeq" id="XP_002669062.1">
    <property type="nucleotide sequence ID" value="XM_002669016.1"/>
</dbReference>